<dbReference type="Gene3D" id="3.40.1790.10">
    <property type="entry name" value="Indigoidine synthase domain"/>
    <property type="match status" value="1"/>
</dbReference>
<gene>
    <name evidence="1" type="ORF">H8790_01055</name>
</gene>
<keyword evidence="2" id="KW-1185">Reference proteome</keyword>
<dbReference type="GO" id="GO:0016798">
    <property type="term" value="F:hydrolase activity, acting on glycosyl bonds"/>
    <property type="evidence" value="ECO:0007669"/>
    <property type="project" value="UniProtKB-KW"/>
</dbReference>
<sequence>MDFLAETALLTHGLRSISNEELRSAWTVSRPCLAWVERGTLRVGTMEEYLPFRSRGEEVGRIDCEHLEDALKSGASGALTASGTMAACHRLGVFLAVSCGIGGIGDIRGEELCPDLPALVRYPVALLATAPKDMLDVPATFGWLWQHGVHVAGSECTGYLFHSTCVALDEGLAGYGTAEAVRRAAERGLLLLRPIPEEERIADLSILHAAISAGKQAEALGSYYHPAANGEIDRRTGGESSRMQLRSFLANVQAALELN</sequence>
<dbReference type="InterPro" id="IPR022830">
    <property type="entry name" value="Indigdn_synthA-like"/>
</dbReference>
<dbReference type="EMBL" id="CP060490">
    <property type="protein sequence ID" value="QNL44674.1"/>
    <property type="molecule type" value="Genomic_DNA"/>
</dbReference>
<evidence type="ECO:0000313" key="1">
    <source>
        <dbReference type="EMBL" id="QNL44674.1"/>
    </source>
</evidence>
<proteinExistence type="predicted"/>
<evidence type="ECO:0000313" key="2">
    <source>
        <dbReference type="Proteomes" id="UP000515960"/>
    </source>
</evidence>
<reference evidence="1 2" key="1">
    <citation type="submission" date="2020-08" db="EMBL/GenBank/DDBJ databases">
        <authorList>
            <person name="Liu C."/>
            <person name="Sun Q."/>
        </authorList>
    </citation>
    <scope>NUCLEOTIDE SEQUENCE [LARGE SCALE GENOMIC DNA]</scope>
    <source>
        <strain evidence="1 2">NSJ-62</strain>
    </source>
</reference>
<organism evidence="1 2">
    <name type="scientific">Oscillibacter hominis</name>
    <dbReference type="NCBI Taxonomy" id="2763056"/>
    <lineage>
        <taxon>Bacteria</taxon>
        <taxon>Bacillati</taxon>
        <taxon>Bacillota</taxon>
        <taxon>Clostridia</taxon>
        <taxon>Eubacteriales</taxon>
        <taxon>Oscillospiraceae</taxon>
        <taxon>Oscillibacter</taxon>
    </lineage>
</organism>
<dbReference type="KEGG" id="ohi:H8790_01055"/>
<dbReference type="GO" id="GO:0004730">
    <property type="term" value="F:pseudouridylate synthase activity"/>
    <property type="evidence" value="ECO:0007669"/>
    <property type="project" value="InterPro"/>
</dbReference>
<dbReference type="InterPro" id="IPR007342">
    <property type="entry name" value="PsuG"/>
</dbReference>
<dbReference type="Proteomes" id="UP000515960">
    <property type="component" value="Chromosome"/>
</dbReference>
<dbReference type="RefSeq" id="WP_187333260.1">
    <property type="nucleotide sequence ID" value="NZ_CP060490.1"/>
</dbReference>
<keyword evidence="1" id="KW-0326">Glycosidase</keyword>
<dbReference type="AlphaFoldDB" id="A0A7G9B543"/>
<accession>A0A7G9B543</accession>
<keyword evidence="1" id="KW-0378">Hydrolase</keyword>
<dbReference type="SUPFAM" id="SSF110581">
    <property type="entry name" value="Indigoidine synthase A-like"/>
    <property type="match status" value="1"/>
</dbReference>
<name>A0A7G9B543_9FIRM</name>
<protein>
    <submittedName>
        <fullName evidence="1">Pseudouridine-5'-phosphate glycosidase</fullName>
    </submittedName>
</protein>
<dbReference type="Pfam" id="PF04227">
    <property type="entry name" value="Indigoidine_A"/>
    <property type="match status" value="1"/>
</dbReference>